<dbReference type="Proteomes" id="UP001153331">
    <property type="component" value="Unassembled WGS sequence"/>
</dbReference>
<gene>
    <name evidence="1" type="ORF">OPT61_g8922</name>
</gene>
<organism evidence="1 2">
    <name type="scientific">Boeremia exigua</name>
    <dbReference type="NCBI Taxonomy" id="749465"/>
    <lineage>
        <taxon>Eukaryota</taxon>
        <taxon>Fungi</taxon>
        <taxon>Dikarya</taxon>
        <taxon>Ascomycota</taxon>
        <taxon>Pezizomycotina</taxon>
        <taxon>Dothideomycetes</taxon>
        <taxon>Pleosporomycetidae</taxon>
        <taxon>Pleosporales</taxon>
        <taxon>Pleosporineae</taxon>
        <taxon>Didymellaceae</taxon>
        <taxon>Boeremia</taxon>
    </lineage>
</organism>
<keyword evidence="2" id="KW-1185">Reference proteome</keyword>
<sequence>MNIVRKIGNFLAPPPAKAEDGRDTWPSRTSYTLATMGGTIGMGNMFIPYLLAIVVIAIPGLILEVAIGNAYRAGPVVAYNAMNKRLRGTGLGLIFIGFMVLTYFNVIVTWIMVFFARSFTNPLPWVGRDPEEYFMQDILRVVDPIEQSPYSTYPGTALVGELAGWCAFVWFCVWLCIFRGTGWTGRVVYFTMGMPIIMGIVIVGRGVSLENAGEGVKLYFATWRGDQLSQSSVWQAACGQVFFSTGVGFGYYTTYASYNRKFANAVQDAIIVVSANVTFEIFIAFGVFGIVGFLGLHPDTTTMGGSFDIGFITFPAALEALPGSNFWSAIWFLTLLVLGISSAFAMLDAVITMTLDAHPHLKRIWAVTACVVLCYLVSLPFCTEFGYHLLNNVDAWINNLALVFVVWAECVAATTVYRWKDVISQVGLPAFTVYNIGYFSGMIFGVVLGHAVSPEAGAGLGFGLFAAGTLGALFLARTPEYAAPRFWATRPITNRLWWLAFYSGNQLRRDLNIIIGRGKNWNIPAVWSPLLRYITSPLLVMILSFAYPDFYSSRRDPLHIVGFTLAHVGIAAMLLSYIVPRWFDALVPAGRRGEGEAPTVPLLESTVVEAQRDDQMETGHRMSDEVVDEGKKDDDVDNDVPIGRRTPQLCDRNIAPF</sequence>
<comment type="caution">
    <text evidence="1">The sequence shown here is derived from an EMBL/GenBank/DDBJ whole genome shotgun (WGS) entry which is preliminary data.</text>
</comment>
<reference evidence="1" key="1">
    <citation type="submission" date="2022-11" db="EMBL/GenBank/DDBJ databases">
        <title>Genome Sequence of Boeremia exigua.</title>
        <authorList>
            <person name="Buettner E."/>
        </authorList>
    </citation>
    <scope>NUCLEOTIDE SEQUENCE</scope>
    <source>
        <strain evidence="1">CU02</strain>
    </source>
</reference>
<name>A0ACC2HX25_9PLEO</name>
<evidence type="ECO:0000313" key="2">
    <source>
        <dbReference type="Proteomes" id="UP001153331"/>
    </source>
</evidence>
<evidence type="ECO:0000313" key="1">
    <source>
        <dbReference type="EMBL" id="KAJ8107363.1"/>
    </source>
</evidence>
<protein>
    <submittedName>
        <fullName evidence="1">Uncharacterized protein</fullName>
    </submittedName>
</protein>
<dbReference type="EMBL" id="JAPHNI010000945">
    <property type="protein sequence ID" value="KAJ8107363.1"/>
    <property type="molecule type" value="Genomic_DNA"/>
</dbReference>
<proteinExistence type="predicted"/>
<accession>A0ACC2HX25</accession>